<dbReference type="Gene3D" id="3.40.850.10">
    <property type="entry name" value="Kinesin motor domain"/>
    <property type="match status" value="1"/>
</dbReference>
<evidence type="ECO:0000256" key="5">
    <source>
        <dbReference type="PROSITE-ProRule" id="PRU00283"/>
    </source>
</evidence>
<feature type="region of interest" description="Disordered" evidence="6">
    <location>
        <begin position="915"/>
        <end position="944"/>
    </location>
</feature>
<feature type="region of interest" description="Disordered" evidence="6">
    <location>
        <begin position="94"/>
        <end position="115"/>
    </location>
</feature>
<feature type="region of interest" description="Disordered" evidence="6">
    <location>
        <begin position="691"/>
        <end position="734"/>
    </location>
</feature>
<proteinExistence type="inferred from homology"/>
<accession>A0A803N6X3</accession>
<dbReference type="InterPro" id="IPR027417">
    <property type="entry name" value="P-loop_NTPase"/>
</dbReference>
<dbReference type="Pfam" id="PF00225">
    <property type="entry name" value="Kinesin"/>
    <property type="match status" value="1"/>
</dbReference>
<feature type="region of interest" description="Disordered" evidence="6">
    <location>
        <begin position="457"/>
        <end position="481"/>
    </location>
</feature>
<feature type="region of interest" description="Disordered" evidence="6">
    <location>
        <begin position="1"/>
        <end position="49"/>
    </location>
</feature>
<dbReference type="PANTHER" id="PTHR24115:SF1008">
    <property type="entry name" value="KINESIN-LIKE PROTEIN SUBITO"/>
    <property type="match status" value="1"/>
</dbReference>
<feature type="domain" description="Kinesin motor" evidence="7">
    <location>
        <begin position="83"/>
        <end position="348"/>
    </location>
</feature>
<dbReference type="PROSITE" id="PS50067">
    <property type="entry name" value="KINESIN_MOTOR_2"/>
    <property type="match status" value="1"/>
</dbReference>
<reference evidence="8" key="2">
    <citation type="submission" date="2021-03" db="UniProtKB">
        <authorList>
            <consortium name="EnsemblPlants"/>
        </authorList>
    </citation>
    <scope>IDENTIFICATION</scope>
</reference>
<feature type="compositionally biased region" description="Low complexity" evidence="6">
    <location>
        <begin position="94"/>
        <end position="109"/>
    </location>
</feature>
<evidence type="ECO:0000259" key="7">
    <source>
        <dbReference type="PROSITE" id="PS50067"/>
    </source>
</evidence>
<evidence type="ECO:0000256" key="1">
    <source>
        <dbReference type="ARBA" id="ARBA00022701"/>
    </source>
</evidence>
<feature type="binding site" evidence="5">
    <location>
        <begin position="182"/>
        <end position="189"/>
    </location>
    <ligand>
        <name>ATP</name>
        <dbReference type="ChEBI" id="CHEBI:30616"/>
    </ligand>
</feature>
<evidence type="ECO:0000256" key="4">
    <source>
        <dbReference type="ARBA" id="ARBA00023175"/>
    </source>
</evidence>
<feature type="compositionally biased region" description="Basic and acidic residues" evidence="6">
    <location>
        <begin position="459"/>
        <end position="481"/>
    </location>
</feature>
<dbReference type="PANTHER" id="PTHR24115">
    <property type="entry name" value="KINESIN-RELATED"/>
    <property type="match status" value="1"/>
</dbReference>
<evidence type="ECO:0000256" key="3">
    <source>
        <dbReference type="ARBA" id="ARBA00022840"/>
    </source>
</evidence>
<reference evidence="8" key="1">
    <citation type="journal article" date="2017" name="Nature">
        <title>The genome of Chenopodium quinoa.</title>
        <authorList>
            <person name="Jarvis D.E."/>
            <person name="Ho Y.S."/>
            <person name="Lightfoot D.J."/>
            <person name="Schmoeckel S.M."/>
            <person name="Li B."/>
            <person name="Borm T.J.A."/>
            <person name="Ohyanagi H."/>
            <person name="Mineta K."/>
            <person name="Michell C.T."/>
            <person name="Saber N."/>
            <person name="Kharbatia N.M."/>
            <person name="Rupper R.R."/>
            <person name="Sharp A.R."/>
            <person name="Dally N."/>
            <person name="Boughton B.A."/>
            <person name="Woo Y.H."/>
            <person name="Gao G."/>
            <person name="Schijlen E.G.W.M."/>
            <person name="Guo X."/>
            <person name="Momin A.A."/>
            <person name="Negrao S."/>
            <person name="Al-Babili S."/>
            <person name="Gehring C."/>
            <person name="Roessner U."/>
            <person name="Jung C."/>
            <person name="Murphy K."/>
            <person name="Arold S.T."/>
            <person name="Gojobori T."/>
            <person name="van der Linden C.G."/>
            <person name="van Loo E.N."/>
            <person name="Jellen E.N."/>
            <person name="Maughan P.J."/>
            <person name="Tester M."/>
        </authorList>
    </citation>
    <scope>NUCLEOTIDE SEQUENCE [LARGE SCALE GENOMIC DNA]</scope>
    <source>
        <strain evidence="8">cv. PI 614886</strain>
    </source>
</reference>
<dbReference type="InterPro" id="IPR027640">
    <property type="entry name" value="Kinesin-like_fam"/>
</dbReference>
<keyword evidence="3 5" id="KW-0067">ATP-binding</keyword>
<dbReference type="GO" id="GO:0005524">
    <property type="term" value="F:ATP binding"/>
    <property type="evidence" value="ECO:0007669"/>
    <property type="project" value="UniProtKB-UniRule"/>
</dbReference>
<dbReference type="Gramene" id="AUR62041481-RA">
    <property type="protein sequence ID" value="AUR62041481-RA:cds"/>
    <property type="gene ID" value="AUR62041481"/>
</dbReference>
<comment type="similarity">
    <text evidence="5">Belongs to the TRAFAC class myosin-kinesin ATPase superfamily. Kinesin family.</text>
</comment>
<feature type="compositionally biased region" description="Low complexity" evidence="6">
    <location>
        <begin position="29"/>
        <end position="46"/>
    </location>
</feature>
<keyword evidence="1" id="KW-0493">Microtubule</keyword>
<evidence type="ECO:0000313" key="8">
    <source>
        <dbReference type="EnsemblPlants" id="AUR62041481-RA:cds"/>
    </source>
</evidence>
<dbReference type="SUPFAM" id="SSF52540">
    <property type="entry name" value="P-loop containing nucleoside triphosphate hydrolases"/>
    <property type="match status" value="1"/>
</dbReference>
<keyword evidence="9" id="KW-1185">Reference proteome</keyword>
<dbReference type="GO" id="GO:0008017">
    <property type="term" value="F:microtubule binding"/>
    <property type="evidence" value="ECO:0007669"/>
    <property type="project" value="InterPro"/>
</dbReference>
<dbReference type="InterPro" id="IPR036961">
    <property type="entry name" value="Kinesin_motor_dom_sf"/>
</dbReference>
<dbReference type="PRINTS" id="PR00380">
    <property type="entry name" value="KINESINHEAVY"/>
</dbReference>
<feature type="region of interest" description="Disordered" evidence="6">
    <location>
        <begin position="854"/>
        <end position="885"/>
    </location>
</feature>
<organism evidence="8 9">
    <name type="scientific">Chenopodium quinoa</name>
    <name type="common">Quinoa</name>
    <dbReference type="NCBI Taxonomy" id="63459"/>
    <lineage>
        <taxon>Eukaryota</taxon>
        <taxon>Viridiplantae</taxon>
        <taxon>Streptophyta</taxon>
        <taxon>Embryophyta</taxon>
        <taxon>Tracheophyta</taxon>
        <taxon>Spermatophyta</taxon>
        <taxon>Magnoliopsida</taxon>
        <taxon>eudicotyledons</taxon>
        <taxon>Gunneridae</taxon>
        <taxon>Pentapetalae</taxon>
        <taxon>Caryophyllales</taxon>
        <taxon>Chenopodiaceae</taxon>
        <taxon>Chenopodioideae</taxon>
        <taxon>Atripliceae</taxon>
        <taxon>Chenopodium</taxon>
    </lineage>
</organism>
<dbReference type="InterPro" id="IPR001752">
    <property type="entry name" value="Kinesin_motor_dom"/>
</dbReference>
<dbReference type="SMART" id="SM00129">
    <property type="entry name" value="KISc"/>
    <property type="match status" value="1"/>
</dbReference>
<dbReference type="GO" id="GO:0007018">
    <property type="term" value="P:microtubule-based movement"/>
    <property type="evidence" value="ECO:0007669"/>
    <property type="project" value="InterPro"/>
</dbReference>
<dbReference type="GO" id="GO:0005874">
    <property type="term" value="C:microtubule"/>
    <property type="evidence" value="ECO:0007669"/>
    <property type="project" value="UniProtKB-KW"/>
</dbReference>
<dbReference type="GO" id="GO:0005634">
    <property type="term" value="C:nucleus"/>
    <property type="evidence" value="ECO:0007669"/>
    <property type="project" value="TreeGrafter"/>
</dbReference>
<evidence type="ECO:0000256" key="6">
    <source>
        <dbReference type="SAM" id="MobiDB-lite"/>
    </source>
</evidence>
<keyword evidence="4 5" id="KW-0505">Motor protein</keyword>
<protein>
    <recommendedName>
        <fullName evidence="7">Kinesin motor domain-containing protein</fullName>
    </recommendedName>
</protein>
<dbReference type="GO" id="GO:0003777">
    <property type="term" value="F:microtubule motor activity"/>
    <property type="evidence" value="ECO:0007669"/>
    <property type="project" value="InterPro"/>
</dbReference>
<sequence length="944" mass="104572">MQRKMEESSPQQCPTTITIRRNPPRRARPSASKTAAKSPSSHSLSSKNLNIPSFPLDDILSMDVQLLQNRKIPSPNQPNSSNSLNVFLRVRPLPIAPSKPSKSKQPNSKKPSKSCLTINDDFHSITIIPPICDSNRLKSEVYNGFSHVFSSDSSQDEVYDKLMRPMVEGFLSGKSGLLAALGPSGSGKTHTVFGSVKEPGLVPRALRHIFDAEAGKSSMMSRSFYLSIFEIYSEKGKGEKLSDLSPDGSDIYMQQSAVKGLKEVLIKDVAQAEYLLNHAKSKRVTAMTNSNSQSSRSQCIINIRCAVDGTVGRSESLPNEAVLTFVDLAGAEREKKTGNKILTVRPGEEDYFDTSFLLRQASPYMQIKFCEVEETSYLPRNKKRHQTTGNEQKKRAKLTRVESVDGRVWKFVVNVGYAFISSIFLAPDFLNSKSSSTKLFDGSGRALTQLSDVLNDARMTNRDSEDSPKKEVKTDGNKRSPVQRVDENLLPKVDSADSNIYRQYYVMQGFAKALWAVLKQYKERVEVKMLTSTLFISSLLVTLSCGLNPSCIGICKQTMEKDIDILKENLRIGDAKYLAIEKELLDLKSQRSYQNQGPGVASYSIGGPNLESRFSEEELSDHVKVGSADIKELADLECKEITILHTSGEKRTTLHDYELEGVTITEEKHEYSNSECKSKNLSWEKDVHFEGEVGDPLSPEVGCQCTDFEGRPSGNSNQDKDFRSGSIKESQGSGSVNVSKVYIGDLPSGPEGYLSVDESIDPDVILTRPSHKANLSSPDLKLSLPQSYQVQQSLMECEISHDTSISDRHEKDQRKECDKKSTEAATCLPRSHVLDLIDQGESCGCDSKIDKDKENVANVPGSNFNSELETKETSHSKPSKAVRPKRRLMPASSLLLRDAGSVDVTDEIVKLKGGRGGQKLVEDDHKRTPGNASLMRLLKNHLPR</sequence>
<dbReference type="Proteomes" id="UP000596660">
    <property type="component" value="Unplaced"/>
</dbReference>
<dbReference type="AlphaFoldDB" id="A0A803N6X3"/>
<dbReference type="GO" id="GO:0005871">
    <property type="term" value="C:kinesin complex"/>
    <property type="evidence" value="ECO:0007669"/>
    <property type="project" value="TreeGrafter"/>
</dbReference>
<dbReference type="OMA" id="SCIGICK"/>
<dbReference type="GO" id="GO:0016887">
    <property type="term" value="F:ATP hydrolysis activity"/>
    <property type="evidence" value="ECO:0007669"/>
    <property type="project" value="TreeGrafter"/>
</dbReference>
<name>A0A803N6X3_CHEQI</name>
<dbReference type="EnsemblPlants" id="AUR62041481-RA">
    <property type="protein sequence ID" value="AUR62041481-RA:cds"/>
    <property type="gene ID" value="AUR62041481"/>
</dbReference>
<evidence type="ECO:0000313" key="9">
    <source>
        <dbReference type="Proteomes" id="UP000596660"/>
    </source>
</evidence>
<keyword evidence="2 5" id="KW-0547">Nucleotide-binding</keyword>
<evidence type="ECO:0000256" key="2">
    <source>
        <dbReference type="ARBA" id="ARBA00022741"/>
    </source>
</evidence>